<dbReference type="EMBL" id="CM023487">
    <property type="protein sequence ID" value="KAH6926635.1"/>
    <property type="molecule type" value="Genomic_DNA"/>
</dbReference>
<organism evidence="1 2">
    <name type="scientific">Hyalomma asiaticum</name>
    <name type="common">Tick</name>
    <dbReference type="NCBI Taxonomy" id="266040"/>
    <lineage>
        <taxon>Eukaryota</taxon>
        <taxon>Metazoa</taxon>
        <taxon>Ecdysozoa</taxon>
        <taxon>Arthropoda</taxon>
        <taxon>Chelicerata</taxon>
        <taxon>Arachnida</taxon>
        <taxon>Acari</taxon>
        <taxon>Parasitiformes</taxon>
        <taxon>Ixodida</taxon>
        <taxon>Ixodoidea</taxon>
        <taxon>Ixodidae</taxon>
        <taxon>Hyalomminae</taxon>
        <taxon>Hyalomma</taxon>
    </lineage>
</organism>
<evidence type="ECO:0000313" key="1">
    <source>
        <dbReference type="EMBL" id="KAH6926635.1"/>
    </source>
</evidence>
<evidence type="ECO:0000313" key="2">
    <source>
        <dbReference type="Proteomes" id="UP000821845"/>
    </source>
</evidence>
<protein>
    <submittedName>
        <fullName evidence="1">Uncharacterized protein</fullName>
    </submittedName>
</protein>
<sequence>MFYSMNDQQMVGMAPEKENLYSNSYLNTSLQPFVQPFGVNTDVLLMNLTRMRAFGFERRLGILQEDIENVTLSRFQDAMNILFAKYPQGIFTFTCRWNYRVDHCSSTALCTDLPVAVVHGGVFMYTNGAFMALHTSMKEQTMRPFVPPKSLVCLCLALIAALFVITKAPRLEVCFGPNCYENDAAQRRRPQFDVLQPTWTAGRDSETITMAFVICEKQFDIGMVAIKSAIAFSTSPLNLIITVDDENKSGLKEQSILPDVDALLYVSARVVFVHPVEDLWRMFYSMNDHQMVGMAPEKENTSSNVYRKGSPQPFVKPFGVNSDVLLMNLTRMRAFGFESRLARINERIKNVKLSRFQDALNILFALHPDGIFTFTCRWNYRVDHCYGRALCADFPAAAFHGHFDVFMTSKVEFMALHASMKEYELGESLVHGFINPLKKTLVRAEWNLCQVEMMRQLEYWRLSAHRVDMVANLTNPLREPA</sequence>
<accession>A0ACB7RVV4</accession>
<keyword evidence="2" id="KW-1185">Reference proteome</keyword>
<comment type="caution">
    <text evidence="1">The sequence shown here is derived from an EMBL/GenBank/DDBJ whole genome shotgun (WGS) entry which is preliminary data.</text>
</comment>
<gene>
    <name evidence="1" type="ORF">HPB50_020834</name>
</gene>
<proteinExistence type="predicted"/>
<name>A0ACB7RVV4_HYAAI</name>
<reference evidence="1" key="1">
    <citation type="submission" date="2020-05" db="EMBL/GenBank/DDBJ databases">
        <title>Large-scale comparative analyses of tick genomes elucidate their genetic diversity and vector capacities.</title>
        <authorList>
            <person name="Jia N."/>
            <person name="Wang J."/>
            <person name="Shi W."/>
            <person name="Du L."/>
            <person name="Sun Y."/>
            <person name="Zhan W."/>
            <person name="Jiang J."/>
            <person name="Wang Q."/>
            <person name="Zhang B."/>
            <person name="Ji P."/>
            <person name="Sakyi L.B."/>
            <person name="Cui X."/>
            <person name="Yuan T."/>
            <person name="Jiang B."/>
            <person name="Yang W."/>
            <person name="Lam T.T.-Y."/>
            <person name="Chang Q."/>
            <person name="Ding S."/>
            <person name="Wang X."/>
            <person name="Zhu J."/>
            <person name="Ruan X."/>
            <person name="Zhao L."/>
            <person name="Wei J."/>
            <person name="Que T."/>
            <person name="Du C."/>
            <person name="Cheng J."/>
            <person name="Dai P."/>
            <person name="Han X."/>
            <person name="Huang E."/>
            <person name="Gao Y."/>
            <person name="Liu J."/>
            <person name="Shao H."/>
            <person name="Ye R."/>
            <person name="Li L."/>
            <person name="Wei W."/>
            <person name="Wang X."/>
            <person name="Wang C."/>
            <person name="Yang T."/>
            <person name="Huo Q."/>
            <person name="Li W."/>
            <person name="Guo W."/>
            <person name="Chen H."/>
            <person name="Zhou L."/>
            <person name="Ni X."/>
            <person name="Tian J."/>
            <person name="Zhou Y."/>
            <person name="Sheng Y."/>
            <person name="Liu T."/>
            <person name="Pan Y."/>
            <person name="Xia L."/>
            <person name="Li J."/>
            <person name="Zhao F."/>
            <person name="Cao W."/>
        </authorList>
    </citation>
    <scope>NUCLEOTIDE SEQUENCE</scope>
    <source>
        <strain evidence="1">Hyas-2018</strain>
    </source>
</reference>
<dbReference type="Proteomes" id="UP000821845">
    <property type="component" value="Chromosome 7"/>
</dbReference>